<evidence type="ECO:0000256" key="3">
    <source>
        <dbReference type="ARBA" id="ARBA00023315"/>
    </source>
</evidence>
<dbReference type="RefSeq" id="WP_282904794.1">
    <property type="nucleotide sequence ID" value="NZ_CP124855.1"/>
</dbReference>
<dbReference type="GO" id="GO:0016746">
    <property type="term" value="F:acyltransferase activity"/>
    <property type="evidence" value="ECO:0007669"/>
    <property type="project" value="UniProtKB-KW"/>
</dbReference>
<gene>
    <name evidence="4" type="ORF">QGN23_13645</name>
</gene>
<dbReference type="EC" id="2.3.1.-" evidence="4"/>
<dbReference type="Pfam" id="PF00132">
    <property type="entry name" value="Hexapep"/>
    <property type="match status" value="1"/>
</dbReference>
<dbReference type="InterPro" id="IPR018357">
    <property type="entry name" value="Hexapep_transf_CS"/>
</dbReference>
<reference evidence="4 5" key="1">
    <citation type="submission" date="2023-05" db="EMBL/GenBank/DDBJ databases">
        <title>Genomic insight into Chryseobacterium sp. wdc7 isolated forest soil (Gotjawal).</title>
        <authorList>
            <person name="Park S.-J."/>
        </authorList>
    </citation>
    <scope>NUCLEOTIDE SEQUENCE [LARGE SCALE GENOMIC DNA]</scope>
    <source>
        <strain evidence="5">wdc7</strain>
    </source>
</reference>
<dbReference type="InterPro" id="IPR051159">
    <property type="entry name" value="Hexapeptide_acetyltransf"/>
</dbReference>
<name>A0ABY8RC69_9FLAO</name>
<sequence>MTGRESFKKYHPIIAVLGMFFSVFGRKGNLFLLKGFRHTSGKVGLVLRYVFLKNAAEFVGENVSVQPGVYLLNVQNLHLGNNVSIHPMCYIDAKGGIKIGNEVSIAHGSSILSTNHDWTDRRVPIKYNTVQLEKVIIEDDVWIGCGVRILAGVHVGSRSVIAAGSVVNKDVEPNTVVVGVPAKMVKTI</sequence>
<dbReference type="PANTHER" id="PTHR23416">
    <property type="entry name" value="SIALIC ACID SYNTHASE-RELATED"/>
    <property type="match status" value="1"/>
</dbReference>
<organism evidence="4 5">
    <name type="scientific">Chryseobacterium gotjawalense</name>
    <dbReference type="NCBI Taxonomy" id="3042315"/>
    <lineage>
        <taxon>Bacteria</taxon>
        <taxon>Pseudomonadati</taxon>
        <taxon>Bacteroidota</taxon>
        <taxon>Flavobacteriia</taxon>
        <taxon>Flavobacteriales</taxon>
        <taxon>Weeksellaceae</taxon>
        <taxon>Chryseobacterium group</taxon>
        <taxon>Chryseobacterium</taxon>
    </lineage>
</organism>
<dbReference type="Gene3D" id="2.160.10.10">
    <property type="entry name" value="Hexapeptide repeat proteins"/>
    <property type="match status" value="1"/>
</dbReference>
<accession>A0ABY8RC69</accession>
<dbReference type="PROSITE" id="PS00101">
    <property type="entry name" value="HEXAPEP_TRANSFERASES"/>
    <property type="match status" value="1"/>
</dbReference>
<dbReference type="CDD" id="cd04647">
    <property type="entry name" value="LbH_MAT_like"/>
    <property type="match status" value="1"/>
</dbReference>
<proteinExistence type="predicted"/>
<protein>
    <submittedName>
        <fullName evidence="4">Acyltransferase</fullName>
        <ecNumber evidence="4">2.3.1.-</ecNumber>
    </submittedName>
</protein>
<evidence type="ECO:0000313" key="5">
    <source>
        <dbReference type="Proteomes" id="UP001241656"/>
    </source>
</evidence>
<keyword evidence="1 4" id="KW-0808">Transferase</keyword>
<keyword evidence="2" id="KW-0677">Repeat</keyword>
<dbReference type="SUPFAM" id="SSF51161">
    <property type="entry name" value="Trimeric LpxA-like enzymes"/>
    <property type="match status" value="1"/>
</dbReference>
<keyword evidence="5" id="KW-1185">Reference proteome</keyword>
<keyword evidence="3 4" id="KW-0012">Acyltransferase</keyword>
<evidence type="ECO:0000313" key="4">
    <source>
        <dbReference type="EMBL" id="WHF51451.1"/>
    </source>
</evidence>
<evidence type="ECO:0000256" key="1">
    <source>
        <dbReference type="ARBA" id="ARBA00022679"/>
    </source>
</evidence>
<dbReference type="EMBL" id="CP124855">
    <property type="protein sequence ID" value="WHF51451.1"/>
    <property type="molecule type" value="Genomic_DNA"/>
</dbReference>
<evidence type="ECO:0000256" key="2">
    <source>
        <dbReference type="ARBA" id="ARBA00022737"/>
    </source>
</evidence>
<dbReference type="Proteomes" id="UP001241656">
    <property type="component" value="Chromosome"/>
</dbReference>
<dbReference type="InterPro" id="IPR001451">
    <property type="entry name" value="Hexapep"/>
</dbReference>
<dbReference type="InterPro" id="IPR011004">
    <property type="entry name" value="Trimer_LpxA-like_sf"/>
</dbReference>